<feature type="transmembrane region" description="Helical" evidence="1">
    <location>
        <begin position="28"/>
        <end position="47"/>
    </location>
</feature>
<keyword evidence="1" id="KW-0472">Membrane</keyword>
<accession>A0A9P0FS19</accession>
<dbReference type="Proteomes" id="UP001154078">
    <property type="component" value="Chromosome 9"/>
</dbReference>
<sequence>MATFYANPNEEGEPWIERAAIEGYGFRIWHLIFFCFSGVTIFSLSIIQEDYKTEKENINCEMCSPADYQINVENNLEYSRAEPQQPTNFAKKIANAMRMTSNRPMSYK</sequence>
<dbReference type="OrthoDB" id="6154284at2759"/>
<evidence type="ECO:0000313" key="3">
    <source>
        <dbReference type="Proteomes" id="UP001154078"/>
    </source>
</evidence>
<organism evidence="2 3">
    <name type="scientific">Brassicogethes aeneus</name>
    <name type="common">Rape pollen beetle</name>
    <name type="synonym">Meligethes aeneus</name>
    <dbReference type="NCBI Taxonomy" id="1431903"/>
    <lineage>
        <taxon>Eukaryota</taxon>
        <taxon>Metazoa</taxon>
        <taxon>Ecdysozoa</taxon>
        <taxon>Arthropoda</taxon>
        <taxon>Hexapoda</taxon>
        <taxon>Insecta</taxon>
        <taxon>Pterygota</taxon>
        <taxon>Neoptera</taxon>
        <taxon>Endopterygota</taxon>
        <taxon>Coleoptera</taxon>
        <taxon>Polyphaga</taxon>
        <taxon>Cucujiformia</taxon>
        <taxon>Nitidulidae</taxon>
        <taxon>Meligethinae</taxon>
        <taxon>Brassicogethes</taxon>
    </lineage>
</organism>
<dbReference type="EMBL" id="OV121140">
    <property type="protein sequence ID" value="CAH0564784.1"/>
    <property type="molecule type" value="Genomic_DNA"/>
</dbReference>
<keyword evidence="1" id="KW-0812">Transmembrane</keyword>
<name>A0A9P0FS19_BRAAE</name>
<evidence type="ECO:0000313" key="2">
    <source>
        <dbReference type="EMBL" id="CAH0564784.1"/>
    </source>
</evidence>
<keyword evidence="3" id="KW-1185">Reference proteome</keyword>
<proteinExistence type="predicted"/>
<dbReference type="AlphaFoldDB" id="A0A9P0FS19"/>
<gene>
    <name evidence="2" type="ORF">MELIAE_LOCUS13249</name>
</gene>
<protein>
    <submittedName>
        <fullName evidence="2">Uncharacterized protein</fullName>
    </submittedName>
</protein>
<reference evidence="2" key="1">
    <citation type="submission" date="2021-12" db="EMBL/GenBank/DDBJ databases">
        <authorList>
            <person name="King R."/>
        </authorList>
    </citation>
    <scope>NUCLEOTIDE SEQUENCE</scope>
</reference>
<evidence type="ECO:0000256" key="1">
    <source>
        <dbReference type="SAM" id="Phobius"/>
    </source>
</evidence>
<keyword evidence="1" id="KW-1133">Transmembrane helix</keyword>